<dbReference type="OrthoDB" id="10065654at2759"/>
<protein>
    <submittedName>
        <fullName evidence="1">Uncharacterized protein</fullName>
    </submittedName>
</protein>
<dbReference type="SUPFAM" id="SSF52540">
    <property type="entry name" value="P-loop containing nucleoside triphosphate hydrolases"/>
    <property type="match status" value="1"/>
</dbReference>
<dbReference type="InterPro" id="IPR027417">
    <property type="entry name" value="P-loop_NTPase"/>
</dbReference>
<proteinExistence type="predicted"/>
<dbReference type="InParanoid" id="A0A1X7SN47"/>
<evidence type="ECO:0000313" key="1">
    <source>
        <dbReference type="EnsemblMetazoa" id="Aqu2.1.03508_001"/>
    </source>
</evidence>
<dbReference type="STRING" id="400682.A0A1X7SN47"/>
<sequence>MLIKLELFAPGPMLGSDQLYNVIVTAHAFVMIFYGDSEEKISHEVFWRLILNEKVPVTTSLVAVMGLPSSGKTTILESVFKRKIKLKPEAKFKIDYYLKRKRDEKCLSIYDLCALGSTQHSFAWSFATNRYGAIFSILCGLIRRNPCVADIEFDITSQSPKSVMDKHIRWLQSKTKELLEGIKDEPGKVTLIHDGVSFINVIDVGVNKALYPFLAMMLLHCHRHIRLAFFSMNRDGPNLDEYAELPSDRYGKRNDDVLVMKKRSRLTYLLHFATVGYTQQQRNQEEE</sequence>
<dbReference type="EnsemblMetazoa" id="Aqu2.1.03508_001">
    <property type="protein sequence ID" value="Aqu2.1.03508_001"/>
    <property type="gene ID" value="Aqu2.1.03508"/>
</dbReference>
<dbReference type="InterPro" id="IPR036927">
    <property type="entry name" value="Cyt_c_oxase-like_su1_sf"/>
</dbReference>
<dbReference type="AlphaFoldDB" id="A0A1X7SN47"/>
<organism evidence="1">
    <name type="scientific">Amphimedon queenslandica</name>
    <name type="common">Sponge</name>
    <dbReference type="NCBI Taxonomy" id="400682"/>
    <lineage>
        <taxon>Eukaryota</taxon>
        <taxon>Metazoa</taxon>
        <taxon>Porifera</taxon>
        <taxon>Demospongiae</taxon>
        <taxon>Heteroscleromorpha</taxon>
        <taxon>Haplosclerida</taxon>
        <taxon>Niphatidae</taxon>
        <taxon>Amphimedon</taxon>
    </lineage>
</organism>
<accession>A0A1X7SN47</accession>
<reference evidence="1" key="1">
    <citation type="submission" date="2017-05" db="UniProtKB">
        <authorList>
            <consortium name="EnsemblMetazoa"/>
        </authorList>
    </citation>
    <scope>IDENTIFICATION</scope>
</reference>
<name>A0A1X7SN47_AMPQE</name>
<dbReference type="SUPFAM" id="SSF81442">
    <property type="entry name" value="Cytochrome c oxidase subunit I-like"/>
    <property type="match status" value="1"/>
</dbReference>